<dbReference type="Ensembl" id="ENSCINT00000026015.2">
    <property type="protein sequence ID" value="ENSCINP00000025769.2"/>
    <property type="gene ID" value="ENSCING00000014188.2"/>
</dbReference>
<dbReference type="Proteomes" id="UP000008144">
    <property type="component" value="Chromosome 9"/>
</dbReference>
<reference evidence="6" key="3">
    <citation type="submission" date="2025-08" db="UniProtKB">
        <authorList>
            <consortium name="Ensembl"/>
        </authorList>
    </citation>
    <scope>IDENTIFICATION</scope>
</reference>
<keyword evidence="5" id="KW-0677">Repeat</keyword>
<organism evidence="6 7">
    <name type="scientific">Ciona intestinalis</name>
    <name type="common">Transparent sea squirt</name>
    <name type="synonym">Ascidia intestinalis</name>
    <dbReference type="NCBI Taxonomy" id="7719"/>
    <lineage>
        <taxon>Eukaryota</taxon>
        <taxon>Metazoa</taxon>
        <taxon>Chordata</taxon>
        <taxon>Tunicata</taxon>
        <taxon>Ascidiacea</taxon>
        <taxon>Phlebobranchia</taxon>
        <taxon>Cionidae</taxon>
        <taxon>Ciona</taxon>
    </lineage>
</organism>
<dbReference type="GeneID" id="100181974"/>
<dbReference type="HOGENOM" id="CLU_1668786_0_0_1"/>
<dbReference type="PANTHER" id="PTHR14344">
    <property type="entry name" value="WD REPEAT PROTEIN"/>
    <property type="match status" value="1"/>
</dbReference>
<dbReference type="GO" id="GO:0008033">
    <property type="term" value="P:tRNA processing"/>
    <property type="evidence" value="ECO:0007669"/>
    <property type="project" value="UniProtKB-KW"/>
</dbReference>
<dbReference type="InterPro" id="IPR051973">
    <property type="entry name" value="tRNA_Anticodon_Mtase-Reg"/>
</dbReference>
<dbReference type="OrthoDB" id="5594999at2759"/>
<dbReference type="STRING" id="7719.ENSCINP00000025769"/>
<gene>
    <name evidence="6" type="primary">LOC100181974</name>
</gene>
<sequence>MLTSVFQKLPVTALSMNEDHIFVGQGGTVQIFKFFKENQLTLFQELQLFKNSVVHGIKCVSFSNALEVIVYGGKNVSVLTSDCSDENFKEKHKFECYDWVLDTTFIQGPQRCIAVALAHNTVLIIDLQTSAFLHEIHCKEKCILYSAHFIQYGEQLTA</sequence>
<reference evidence="6" key="4">
    <citation type="submission" date="2025-09" db="UniProtKB">
        <authorList>
            <consortium name="Ensembl"/>
        </authorList>
    </citation>
    <scope>IDENTIFICATION</scope>
</reference>
<dbReference type="RefSeq" id="XP_018668867.1">
    <property type="nucleotide sequence ID" value="XM_018813322.2"/>
</dbReference>
<keyword evidence="3" id="KW-0853">WD repeat</keyword>
<dbReference type="GO" id="GO:0005737">
    <property type="term" value="C:cytoplasm"/>
    <property type="evidence" value="ECO:0007669"/>
    <property type="project" value="UniProtKB-SubCell"/>
</dbReference>
<dbReference type="GeneTree" id="ENSGT00420000029923"/>
<evidence type="ECO:0000313" key="7">
    <source>
        <dbReference type="Proteomes" id="UP000008144"/>
    </source>
</evidence>
<dbReference type="SUPFAM" id="SSF50978">
    <property type="entry name" value="WD40 repeat-like"/>
    <property type="match status" value="1"/>
</dbReference>
<evidence type="ECO:0000256" key="1">
    <source>
        <dbReference type="ARBA" id="ARBA00004496"/>
    </source>
</evidence>
<dbReference type="PANTHER" id="PTHR14344:SF3">
    <property type="entry name" value="WD REPEAT-CONTAINING PROTEIN 6"/>
    <property type="match status" value="1"/>
</dbReference>
<keyword evidence="4" id="KW-0819">tRNA processing</keyword>
<reference evidence="6" key="2">
    <citation type="journal article" date="2008" name="Genome Biol.">
        <title>Improved genome assembly and evidence-based global gene model set for the chordate Ciona intestinalis: new insight into intron and operon populations.</title>
        <authorList>
            <person name="Satou Y."/>
            <person name="Mineta K."/>
            <person name="Ogasawara M."/>
            <person name="Sasakura Y."/>
            <person name="Shoguchi E."/>
            <person name="Ueno K."/>
            <person name="Yamada L."/>
            <person name="Matsumoto J."/>
            <person name="Wasserscheid J."/>
            <person name="Dewar K."/>
            <person name="Wiley G.B."/>
            <person name="Macmil S.L."/>
            <person name="Roe B.A."/>
            <person name="Zeller R.W."/>
            <person name="Hastings K.E."/>
            <person name="Lemaire P."/>
            <person name="Lindquist E."/>
            <person name="Endo T."/>
            <person name="Hotta K."/>
            <person name="Inaba K."/>
        </authorList>
    </citation>
    <scope>NUCLEOTIDE SEQUENCE [LARGE SCALE GENOMIC DNA]</scope>
    <source>
        <strain evidence="6">wild type</strain>
    </source>
</reference>
<keyword evidence="7" id="KW-1185">Reference proteome</keyword>
<accession>F7A7G3</accession>
<evidence type="ECO:0000256" key="4">
    <source>
        <dbReference type="ARBA" id="ARBA00022694"/>
    </source>
</evidence>
<dbReference type="EMBL" id="EAAA01002870">
    <property type="status" value="NOT_ANNOTATED_CDS"/>
    <property type="molecule type" value="Genomic_DNA"/>
</dbReference>
<comment type="subcellular location">
    <subcellularLocation>
        <location evidence="1">Cytoplasm</location>
    </subcellularLocation>
</comment>
<name>F7A7G3_CIOIN</name>
<dbReference type="InterPro" id="IPR015943">
    <property type="entry name" value="WD40/YVTN_repeat-like_dom_sf"/>
</dbReference>
<proteinExistence type="predicted"/>
<protein>
    <submittedName>
        <fullName evidence="6">WD repeat-containing protein 6-like</fullName>
    </submittedName>
</protein>
<evidence type="ECO:0000256" key="3">
    <source>
        <dbReference type="ARBA" id="ARBA00022574"/>
    </source>
</evidence>
<keyword evidence="2" id="KW-0963">Cytoplasm</keyword>
<dbReference type="InterPro" id="IPR036322">
    <property type="entry name" value="WD40_repeat_dom_sf"/>
</dbReference>
<dbReference type="InParanoid" id="F7A7G3"/>
<dbReference type="AlphaFoldDB" id="F7A7G3"/>
<evidence type="ECO:0000256" key="2">
    <source>
        <dbReference type="ARBA" id="ARBA00022490"/>
    </source>
</evidence>
<dbReference type="KEGG" id="cin:100181974"/>
<evidence type="ECO:0000313" key="6">
    <source>
        <dbReference type="Ensembl" id="ENSCINP00000025769.2"/>
    </source>
</evidence>
<accession>A0A1W5BFC3</accession>
<evidence type="ECO:0000256" key="5">
    <source>
        <dbReference type="ARBA" id="ARBA00022737"/>
    </source>
</evidence>
<reference evidence="7" key="1">
    <citation type="journal article" date="2002" name="Science">
        <title>The draft genome of Ciona intestinalis: insights into chordate and vertebrate origins.</title>
        <authorList>
            <person name="Dehal P."/>
            <person name="Satou Y."/>
            <person name="Campbell R.K."/>
            <person name="Chapman J."/>
            <person name="Degnan B."/>
            <person name="De Tomaso A."/>
            <person name="Davidson B."/>
            <person name="Di Gregorio A."/>
            <person name="Gelpke M."/>
            <person name="Goodstein D.M."/>
            <person name="Harafuji N."/>
            <person name="Hastings K.E."/>
            <person name="Ho I."/>
            <person name="Hotta K."/>
            <person name="Huang W."/>
            <person name="Kawashima T."/>
            <person name="Lemaire P."/>
            <person name="Martinez D."/>
            <person name="Meinertzhagen I.A."/>
            <person name="Necula S."/>
            <person name="Nonaka M."/>
            <person name="Putnam N."/>
            <person name="Rash S."/>
            <person name="Saiga H."/>
            <person name="Satake M."/>
            <person name="Terry A."/>
            <person name="Yamada L."/>
            <person name="Wang H.G."/>
            <person name="Awazu S."/>
            <person name="Azumi K."/>
            <person name="Boore J."/>
            <person name="Branno M."/>
            <person name="Chin-Bow S."/>
            <person name="DeSantis R."/>
            <person name="Doyle S."/>
            <person name="Francino P."/>
            <person name="Keys D.N."/>
            <person name="Haga S."/>
            <person name="Hayashi H."/>
            <person name="Hino K."/>
            <person name="Imai K.S."/>
            <person name="Inaba K."/>
            <person name="Kano S."/>
            <person name="Kobayashi K."/>
            <person name="Kobayashi M."/>
            <person name="Lee B.I."/>
            <person name="Makabe K.W."/>
            <person name="Manohar C."/>
            <person name="Matassi G."/>
            <person name="Medina M."/>
            <person name="Mochizuki Y."/>
            <person name="Mount S."/>
            <person name="Morishita T."/>
            <person name="Miura S."/>
            <person name="Nakayama A."/>
            <person name="Nishizaka S."/>
            <person name="Nomoto H."/>
            <person name="Ohta F."/>
            <person name="Oishi K."/>
            <person name="Rigoutsos I."/>
            <person name="Sano M."/>
            <person name="Sasaki A."/>
            <person name="Sasakura Y."/>
            <person name="Shoguchi E."/>
            <person name="Shin-i T."/>
            <person name="Spagnuolo A."/>
            <person name="Stainier D."/>
            <person name="Suzuki M.M."/>
            <person name="Tassy O."/>
            <person name="Takatori N."/>
            <person name="Tokuoka M."/>
            <person name="Yagi K."/>
            <person name="Yoshizaki F."/>
            <person name="Wada S."/>
            <person name="Zhang C."/>
            <person name="Hyatt P.D."/>
            <person name="Larimer F."/>
            <person name="Detter C."/>
            <person name="Doggett N."/>
            <person name="Glavina T."/>
            <person name="Hawkins T."/>
            <person name="Richardson P."/>
            <person name="Lucas S."/>
            <person name="Kohara Y."/>
            <person name="Levine M."/>
            <person name="Satoh N."/>
            <person name="Rokhsar D.S."/>
        </authorList>
    </citation>
    <scope>NUCLEOTIDE SEQUENCE [LARGE SCALE GENOMIC DNA]</scope>
</reference>
<dbReference type="Gene3D" id="2.130.10.10">
    <property type="entry name" value="YVTN repeat-like/Quinoprotein amine dehydrogenase"/>
    <property type="match status" value="1"/>
</dbReference>